<name>A0A7W3JJM8_9MICO</name>
<evidence type="ECO:0000256" key="1">
    <source>
        <dbReference type="ARBA" id="ARBA00004429"/>
    </source>
</evidence>
<dbReference type="NCBIfam" id="TIGR01007">
    <property type="entry name" value="eps_fam"/>
    <property type="match status" value="1"/>
</dbReference>
<keyword evidence="6" id="KW-1003">Cell membrane</keyword>
<dbReference type="Proteomes" id="UP000522688">
    <property type="component" value="Unassembled WGS sequence"/>
</dbReference>
<dbReference type="SUPFAM" id="SSF52540">
    <property type="entry name" value="P-loop containing nucleoside triphosphate hydrolases"/>
    <property type="match status" value="1"/>
</dbReference>
<keyword evidence="15" id="KW-0829">Tyrosine-protein kinase</keyword>
<evidence type="ECO:0000259" key="17">
    <source>
        <dbReference type="Pfam" id="PF02706"/>
    </source>
</evidence>
<sequence>MTLPAFLGALRRSALLVVCVTLVGLALGALVVAITTPRYTSSALLFVSVRPAMTTTAGELVQGNAAAQQKVQSYLGVVTSPRVLQPVVDGLDDGTDLAAVTAQITAENPANTVNLRIEAVDPDPARAARLAGAVAESFRTVVVEQLELPAPGGTSLVGVETLAPPVVATSPSSPELVPHLLLGGLGGLSLGVTAATLRARLDTRIRTRADVETVIGGPVLGTLGFDRDADRRPLVVAADPRSPHAESFRSLRTSVQFIGLDRRAGCLVVTSALPAEGKTTTVANLAIALSEAGSRVVVVDTDLRLPRLADVMALEGAVGVTDVLLGRADLDDVLQHWGSGGLSVLPAGTLPPNPSELLGSNRMADLLAELGRRFDHVLLDAPPLLPVTDAAVLSRLADGAIVVTAVGRSTRGQLAAALDTLRSLDATSFGVIATMLPTGGAQAYGYGYGTAVQTAPTDDRGEPAGSTAGV</sequence>
<dbReference type="CDD" id="cd05387">
    <property type="entry name" value="BY-kinase"/>
    <property type="match status" value="1"/>
</dbReference>
<evidence type="ECO:0000256" key="9">
    <source>
        <dbReference type="ARBA" id="ARBA00022692"/>
    </source>
</evidence>
<dbReference type="Pfam" id="PF13614">
    <property type="entry name" value="AAA_31"/>
    <property type="match status" value="1"/>
</dbReference>
<reference evidence="19 21" key="1">
    <citation type="submission" date="2019-07" db="EMBL/GenBank/DDBJ databases">
        <title>Whole genome shotgun sequence of Frigoribacterium faeni NBRC 103066.</title>
        <authorList>
            <person name="Hosoyama A."/>
            <person name="Uohara A."/>
            <person name="Ohji S."/>
            <person name="Ichikawa N."/>
        </authorList>
    </citation>
    <scope>NUCLEOTIDE SEQUENCE [LARGE SCALE GENOMIC DNA]</scope>
    <source>
        <strain evidence="19 21">NBRC 103066</strain>
    </source>
</reference>
<evidence type="ECO:0000259" key="18">
    <source>
        <dbReference type="Pfam" id="PF13614"/>
    </source>
</evidence>
<keyword evidence="12" id="KW-0067">ATP-binding</keyword>
<dbReference type="InterPro" id="IPR005702">
    <property type="entry name" value="Wzc-like_C"/>
</dbReference>
<evidence type="ECO:0000256" key="8">
    <source>
        <dbReference type="ARBA" id="ARBA00022679"/>
    </source>
</evidence>
<feature type="domain" description="Polysaccharide chain length determinant N-terminal" evidence="17">
    <location>
        <begin position="5"/>
        <end position="90"/>
    </location>
</feature>
<comment type="subcellular location">
    <subcellularLocation>
        <location evidence="1">Cell inner membrane</location>
        <topology evidence="1">Multi-pass membrane protein</topology>
    </subcellularLocation>
</comment>
<evidence type="ECO:0000256" key="14">
    <source>
        <dbReference type="ARBA" id="ARBA00023136"/>
    </source>
</evidence>
<evidence type="ECO:0000256" key="10">
    <source>
        <dbReference type="ARBA" id="ARBA00022741"/>
    </source>
</evidence>
<dbReference type="GO" id="GO:0005886">
    <property type="term" value="C:plasma membrane"/>
    <property type="evidence" value="ECO:0007669"/>
    <property type="project" value="UniProtKB-SubCell"/>
</dbReference>
<comment type="similarity">
    <text evidence="4">Belongs to the etk/wzc family.</text>
</comment>
<dbReference type="EC" id="2.7.10.2" evidence="5"/>
<dbReference type="AlphaFoldDB" id="A0A7W3JJM8"/>
<dbReference type="Gene3D" id="3.40.50.300">
    <property type="entry name" value="P-loop containing nucleotide triphosphate hydrolases"/>
    <property type="match status" value="1"/>
</dbReference>
<dbReference type="GO" id="GO:0005524">
    <property type="term" value="F:ATP binding"/>
    <property type="evidence" value="ECO:0007669"/>
    <property type="project" value="UniProtKB-KW"/>
</dbReference>
<dbReference type="Proteomes" id="UP000321154">
    <property type="component" value="Unassembled WGS sequence"/>
</dbReference>
<gene>
    <name evidence="20" type="ORF">FB463_002378</name>
    <name evidence="19" type="ORF">FFA01_10130</name>
</gene>
<evidence type="ECO:0000256" key="13">
    <source>
        <dbReference type="ARBA" id="ARBA00022989"/>
    </source>
</evidence>
<proteinExistence type="inferred from homology"/>
<dbReference type="InterPro" id="IPR003856">
    <property type="entry name" value="LPS_length_determ_N"/>
</dbReference>
<evidence type="ECO:0000313" key="22">
    <source>
        <dbReference type="Proteomes" id="UP000522688"/>
    </source>
</evidence>
<evidence type="ECO:0000256" key="2">
    <source>
        <dbReference type="ARBA" id="ARBA00006683"/>
    </source>
</evidence>
<keyword evidence="10" id="KW-0547">Nucleotide-binding</keyword>
<keyword evidence="14" id="KW-0472">Membrane</keyword>
<evidence type="ECO:0000256" key="12">
    <source>
        <dbReference type="ARBA" id="ARBA00022840"/>
    </source>
</evidence>
<keyword evidence="21" id="KW-1185">Reference proteome</keyword>
<protein>
    <recommendedName>
        <fullName evidence="5">non-specific protein-tyrosine kinase</fullName>
        <ecNumber evidence="5">2.7.10.2</ecNumber>
    </recommendedName>
</protein>
<comment type="caution">
    <text evidence="20">The sequence shown here is derived from an EMBL/GenBank/DDBJ whole genome shotgun (WGS) entry which is preliminary data.</text>
</comment>
<comment type="catalytic activity">
    <reaction evidence="16">
        <text>L-tyrosyl-[protein] + ATP = O-phospho-L-tyrosyl-[protein] + ADP + H(+)</text>
        <dbReference type="Rhea" id="RHEA:10596"/>
        <dbReference type="Rhea" id="RHEA-COMP:10136"/>
        <dbReference type="Rhea" id="RHEA-COMP:20101"/>
        <dbReference type="ChEBI" id="CHEBI:15378"/>
        <dbReference type="ChEBI" id="CHEBI:30616"/>
        <dbReference type="ChEBI" id="CHEBI:46858"/>
        <dbReference type="ChEBI" id="CHEBI:61978"/>
        <dbReference type="ChEBI" id="CHEBI:456216"/>
        <dbReference type="EC" id="2.7.10.2"/>
    </reaction>
</comment>
<keyword evidence="7" id="KW-0997">Cell inner membrane</keyword>
<dbReference type="GO" id="GO:0004713">
    <property type="term" value="F:protein tyrosine kinase activity"/>
    <property type="evidence" value="ECO:0007669"/>
    <property type="project" value="UniProtKB-KW"/>
</dbReference>
<reference evidence="20 22" key="2">
    <citation type="submission" date="2020-07" db="EMBL/GenBank/DDBJ databases">
        <title>Sequencing the genomes of 1000 actinobacteria strains.</title>
        <authorList>
            <person name="Klenk H.-P."/>
        </authorList>
    </citation>
    <scope>NUCLEOTIDE SEQUENCE [LARGE SCALE GENOMIC DNA]</scope>
    <source>
        <strain evidence="20 22">DSM 10309</strain>
    </source>
</reference>
<comment type="similarity">
    <text evidence="2">Belongs to the CpsC/CapA family.</text>
</comment>
<keyword evidence="11" id="KW-0418">Kinase</keyword>
<dbReference type="Pfam" id="PF02706">
    <property type="entry name" value="Wzz"/>
    <property type="match status" value="1"/>
</dbReference>
<evidence type="ECO:0000256" key="5">
    <source>
        <dbReference type="ARBA" id="ARBA00011903"/>
    </source>
</evidence>
<feature type="domain" description="AAA" evidence="18">
    <location>
        <begin position="277"/>
        <end position="415"/>
    </location>
</feature>
<comment type="similarity">
    <text evidence="3">Belongs to the CpsD/CapB family.</text>
</comment>
<evidence type="ECO:0000256" key="11">
    <source>
        <dbReference type="ARBA" id="ARBA00022777"/>
    </source>
</evidence>
<evidence type="ECO:0000256" key="4">
    <source>
        <dbReference type="ARBA" id="ARBA00008883"/>
    </source>
</evidence>
<dbReference type="PANTHER" id="PTHR32309">
    <property type="entry name" value="TYROSINE-PROTEIN KINASE"/>
    <property type="match status" value="1"/>
</dbReference>
<evidence type="ECO:0000313" key="19">
    <source>
        <dbReference type="EMBL" id="GEK82704.1"/>
    </source>
</evidence>
<evidence type="ECO:0000256" key="6">
    <source>
        <dbReference type="ARBA" id="ARBA00022475"/>
    </source>
</evidence>
<keyword evidence="13" id="KW-1133">Transmembrane helix</keyword>
<keyword evidence="9" id="KW-0812">Transmembrane</keyword>
<dbReference type="InterPro" id="IPR025669">
    <property type="entry name" value="AAA_dom"/>
</dbReference>
<evidence type="ECO:0000313" key="21">
    <source>
        <dbReference type="Proteomes" id="UP000321154"/>
    </source>
</evidence>
<dbReference type="InterPro" id="IPR027417">
    <property type="entry name" value="P-loop_NTPase"/>
</dbReference>
<evidence type="ECO:0000256" key="3">
    <source>
        <dbReference type="ARBA" id="ARBA00007316"/>
    </source>
</evidence>
<dbReference type="InterPro" id="IPR050445">
    <property type="entry name" value="Bact_polysacc_biosynth/exp"/>
</dbReference>
<dbReference type="EMBL" id="JACGWW010000003">
    <property type="protein sequence ID" value="MBA8814112.1"/>
    <property type="molecule type" value="Genomic_DNA"/>
</dbReference>
<evidence type="ECO:0000313" key="20">
    <source>
        <dbReference type="EMBL" id="MBA8814112.1"/>
    </source>
</evidence>
<dbReference type="OrthoDB" id="9812433at2"/>
<evidence type="ECO:0000256" key="16">
    <source>
        <dbReference type="ARBA" id="ARBA00051245"/>
    </source>
</evidence>
<evidence type="ECO:0000256" key="15">
    <source>
        <dbReference type="ARBA" id="ARBA00023137"/>
    </source>
</evidence>
<organism evidence="20 22">
    <name type="scientific">Frigoribacterium faeni</name>
    <dbReference type="NCBI Taxonomy" id="145483"/>
    <lineage>
        <taxon>Bacteria</taxon>
        <taxon>Bacillati</taxon>
        <taxon>Actinomycetota</taxon>
        <taxon>Actinomycetes</taxon>
        <taxon>Micrococcales</taxon>
        <taxon>Microbacteriaceae</taxon>
        <taxon>Frigoribacterium</taxon>
    </lineage>
</organism>
<dbReference type="EMBL" id="BJUV01000007">
    <property type="protein sequence ID" value="GEK82704.1"/>
    <property type="molecule type" value="Genomic_DNA"/>
</dbReference>
<accession>A0A7W3JJM8</accession>
<dbReference type="RefSeq" id="WP_146853637.1">
    <property type="nucleotide sequence ID" value="NZ_BAAAHR010000006.1"/>
</dbReference>
<evidence type="ECO:0000256" key="7">
    <source>
        <dbReference type="ARBA" id="ARBA00022519"/>
    </source>
</evidence>
<keyword evidence="8" id="KW-0808">Transferase</keyword>
<dbReference type="PANTHER" id="PTHR32309:SF13">
    <property type="entry name" value="FERRIC ENTEROBACTIN TRANSPORT PROTEIN FEPE"/>
    <property type="match status" value="1"/>
</dbReference>